<dbReference type="RefSeq" id="XP_065656984.1">
    <property type="nucleotide sequence ID" value="XM_065800912.1"/>
</dbReference>
<dbReference type="PROSITE" id="PS50001">
    <property type="entry name" value="SH2"/>
    <property type="match status" value="1"/>
</dbReference>
<dbReference type="InterPro" id="IPR036860">
    <property type="entry name" value="SH2_dom_sf"/>
</dbReference>
<evidence type="ECO:0000313" key="8">
    <source>
        <dbReference type="RefSeq" id="XP_065656978.1"/>
    </source>
</evidence>
<dbReference type="RefSeq" id="XP_065656977.1">
    <property type="nucleotide sequence ID" value="XM_065800905.1"/>
</dbReference>
<keyword evidence="6" id="KW-1185">Reference proteome</keyword>
<reference evidence="7 8" key="1">
    <citation type="submission" date="2025-05" db="UniProtKB">
        <authorList>
            <consortium name="RefSeq"/>
        </authorList>
    </citation>
    <scope>IDENTIFICATION</scope>
</reference>
<dbReference type="InterPro" id="IPR011993">
    <property type="entry name" value="PH-like_dom_sf"/>
</dbReference>
<dbReference type="PANTHER" id="PTHR15832">
    <property type="entry name" value="SHC (SRC HOMOLOGY DOMAIN C-TERMINAL) ADAPTOR HOMOLOG"/>
    <property type="match status" value="1"/>
</dbReference>
<feature type="compositionally biased region" description="Polar residues" evidence="3">
    <location>
        <begin position="226"/>
        <end position="245"/>
    </location>
</feature>
<keyword evidence="1 2" id="KW-0727">SH2 domain</keyword>
<evidence type="ECO:0000313" key="9">
    <source>
        <dbReference type="RefSeq" id="XP_065656979.1"/>
    </source>
</evidence>
<dbReference type="RefSeq" id="XP_065656989.1">
    <property type="nucleotide sequence ID" value="XM_065800917.1"/>
</dbReference>
<evidence type="ECO:0000313" key="13">
    <source>
        <dbReference type="RefSeq" id="XP_065656984.1"/>
    </source>
</evidence>
<name>A0ABM4C5W7_HYDVU</name>
<dbReference type="RefSeq" id="XP_065656979.1">
    <property type="nucleotide sequence ID" value="XM_065800907.1"/>
</dbReference>
<dbReference type="SUPFAM" id="SSF50729">
    <property type="entry name" value="PH domain-like"/>
    <property type="match status" value="1"/>
</dbReference>
<evidence type="ECO:0000313" key="16">
    <source>
        <dbReference type="RefSeq" id="XP_065656987.1"/>
    </source>
</evidence>
<evidence type="ECO:0000313" key="7">
    <source>
        <dbReference type="RefSeq" id="XP_065656977.1"/>
    </source>
</evidence>
<dbReference type="RefSeq" id="XP_065656980.1">
    <property type="nucleotide sequence ID" value="XM_065800908.1"/>
</dbReference>
<dbReference type="Proteomes" id="UP001652625">
    <property type="component" value="Chromosome 07"/>
</dbReference>
<evidence type="ECO:0000256" key="1">
    <source>
        <dbReference type="ARBA" id="ARBA00022999"/>
    </source>
</evidence>
<evidence type="ECO:0000313" key="17">
    <source>
        <dbReference type="RefSeq" id="XP_065656988.1"/>
    </source>
</evidence>
<protein>
    <submittedName>
        <fullName evidence="7 8">Uncharacterized protein LOC105844930</fullName>
    </submittedName>
</protein>
<sequence>MQNQKQSTNPEILYKKRCKYIGSIAITTLSQEDRLHFVNNKMLEMKEGSKGIAVVLVVTNEGIKAFNERETAVKFAHSISSTAFSTCLPNKRLFAYVARSKQNGGKSIIQAHVFRTKKSRHSHQLSSSVSNAFSIAFSRSETRQKSREQVFQSEAEIQYSKSVSGKKSGGKVWAKLEIAKGHDFASHAVLARVKGNSPLQLEKNKSFDKDQLIEIKVKSPTVSLSESTTVSKELTNGSNELSNEELTPDKTGDKRKIFSTFTHEIVELNRKDQPTKDNEVKVRANTIDVVNVSERFSGSFFPNSNKAQQYENIVIPNKDYDIESVKLRSQSESLNNNHNTFSNSMETPVDKSINDILANAEWFQPGFSREIAEEVLQHRSVGSFIVRDSMSHLGCYVITIKVPQNIKNNGFANLLIERVENNFFRIKGFTSTYPTLLDLVTYYGSIEQDIPCRLRLANNNPLFFEGINSDLSDKLNINDDGNNNDDDDDEYDDPDYEYFNTTDEIMKELQSQ</sequence>
<evidence type="ECO:0000313" key="12">
    <source>
        <dbReference type="RefSeq" id="XP_065656982.1"/>
    </source>
</evidence>
<evidence type="ECO:0000313" key="11">
    <source>
        <dbReference type="RefSeq" id="XP_065656981.1"/>
    </source>
</evidence>
<evidence type="ECO:0000256" key="2">
    <source>
        <dbReference type="PROSITE-ProRule" id="PRU00191"/>
    </source>
</evidence>
<dbReference type="SMART" id="SM00252">
    <property type="entry name" value="SH2"/>
    <property type="match status" value="1"/>
</dbReference>
<evidence type="ECO:0000313" key="10">
    <source>
        <dbReference type="RefSeq" id="XP_065656980.1"/>
    </source>
</evidence>
<gene>
    <name evidence="7 8 9 10 11 12 13 14 15 16 17 18" type="primary">LOC105844930</name>
</gene>
<dbReference type="RefSeq" id="XP_065656981.1">
    <property type="nucleotide sequence ID" value="XM_065800909.1"/>
</dbReference>
<dbReference type="SUPFAM" id="SSF55550">
    <property type="entry name" value="SH2 domain"/>
    <property type="match status" value="1"/>
</dbReference>
<dbReference type="RefSeq" id="XP_065656985.1">
    <property type="nucleotide sequence ID" value="XM_065800913.1"/>
</dbReference>
<dbReference type="Gene3D" id="2.30.29.30">
    <property type="entry name" value="Pleckstrin-homology domain (PH domain)/Phosphotyrosine-binding domain (PTB)"/>
    <property type="match status" value="1"/>
</dbReference>
<dbReference type="RefSeq" id="XP_065656988.1">
    <property type="nucleotide sequence ID" value="XM_065800916.1"/>
</dbReference>
<dbReference type="SMART" id="SM00462">
    <property type="entry name" value="PTB"/>
    <property type="match status" value="1"/>
</dbReference>
<accession>A0ABM4C5W7</accession>
<dbReference type="RefSeq" id="XP_065656978.1">
    <property type="nucleotide sequence ID" value="XM_065800906.1"/>
</dbReference>
<evidence type="ECO:0000313" key="18">
    <source>
        <dbReference type="RefSeq" id="XP_065656989.1"/>
    </source>
</evidence>
<evidence type="ECO:0000313" key="6">
    <source>
        <dbReference type="Proteomes" id="UP001652625"/>
    </source>
</evidence>
<feature type="domain" description="SH2" evidence="5">
    <location>
        <begin position="362"/>
        <end position="458"/>
    </location>
</feature>
<feature type="compositionally biased region" description="Acidic residues" evidence="3">
    <location>
        <begin position="482"/>
        <end position="496"/>
    </location>
</feature>
<feature type="region of interest" description="Disordered" evidence="3">
    <location>
        <begin position="475"/>
        <end position="497"/>
    </location>
</feature>
<evidence type="ECO:0000313" key="14">
    <source>
        <dbReference type="RefSeq" id="XP_065656985.1"/>
    </source>
</evidence>
<dbReference type="Pfam" id="PF00017">
    <property type="entry name" value="SH2"/>
    <property type="match status" value="1"/>
</dbReference>
<dbReference type="InterPro" id="IPR006020">
    <property type="entry name" value="PTB/PI_dom"/>
</dbReference>
<dbReference type="Gene3D" id="3.30.505.10">
    <property type="entry name" value="SH2 domain"/>
    <property type="match status" value="1"/>
</dbReference>
<feature type="domain" description="PID" evidence="4">
    <location>
        <begin position="19"/>
        <end position="139"/>
    </location>
</feature>
<dbReference type="PROSITE" id="PS01179">
    <property type="entry name" value="PID"/>
    <property type="match status" value="1"/>
</dbReference>
<dbReference type="GeneID" id="105844930"/>
<dbReference type="PANTHER" id="PTHR15832:SF2">
    <property type="entry name" value="SH2 DOMAIN-CONTAINING PROTEIN"/>
    <property type="match status" value="1"/>
</dbReference>
<dbReference type="RefSeq" id="XP_065656987.1">
    <property type="nucleotide sequence ID" value="XM_065800915.1"/>
</dbReference>
<dbReference type="RefSeq" id="XP_065656986.1">
    <property type="nucleotide sequence ID" value="XM_065800914.1"/>
</dbReference>
<evidence type="ECO:0000259" key="4">
    <source>
        <dbReference type="PROSITE" id="PS01179"/>
    </source>
</evidence>
<dbReference type="CDD" id="cd00173">
    <property type="entry name" value="SH2"/>
    <property type="match status" value="1"/>
</dbReference>
<dbReference type="RefSeq" id="XP_065656982.1">
    <property type="nucleotide sequence ID" value="XM_065800910.1"/>
</dbReference>
<feature type="region of interest" description="Disordered" evidence="3">
    <location>
        <begin position="226"/>
        <end position="249"/>
    </location>
</feature>
<organism evidence="6 13">
    <name type="scientific">Hydra vulgaris</name>
    <name type="common">Hydra</name>
    <name type="synonym">Hydra attenuata</name>
    <dbReference type="NCBI Taxonomy" id="6087"/>
    <lineage>
        <taxon>Eukaryota</taxon>
        <taxon>Metazoa</taxon>
        <taxon>Cnidaria</taxon>
        <taxon>Hydrozoa</taxon>
        <taxon>Hydroidolina</taxon>
        <taxon>Anthoathecata</taxon>
        <taxon>Aplanulata</taxon>
        <taxon>Hydridae</taxon>
        <taxon>Hydra</taxon>
    </lineage>
</organism>
<proteinExistence type="predicted"/>
<evidence type="ECO:0000313" key="15">
    <source>
        <dbReference type="RefSeq" id="XP_065656986.1"/>
    </source>
</evidence>
<dbReference type="InterPro" id="IPR000980">
    <property type="entry name" value="SH2"/>
</dbReference>
<evidence type="ECO:0000256" key="3">
    <source>
        <dbReference type="SAM" id="MobiDB-lite"/>
    </source>
</evidence>
<evidence type="ECO:0000259" key="5">
    <source>
        <dbReference type="PROSITE" id="PS50001"/>
    </source>
</evidence>